<sequence>MTVLVMLPAFIPVLLGLAGYFISKKIQVGLLVSIVSGIPVFLTYDHLKSIWTLLLALLLMWMVICLFMNFKARK</sequence>
<keyword evidence="3" id="KW-1185">Reference proteome</keyword>
<gene>
    <name evidence="2" type="ORF">ACFSCX_24430</name>
</gene>
<evidence type="ECO:0000313" key="3">
    <source>
        <dbReference type="Proteomes" id="UP001597214"/>
    </source>
</evidence>
<feature type="transmembrane region" description="Helical" evidence="1">
    <location>
        <begin position="28"/>
        <end position="44"/>
    </location>
</feature>
<proteinExistence type="predicted"/>
<evidence type="ECO:0000313" key="2">
    <source>
        <dbReference type="EMBL" id="MFD1739634.1"/>
    </source>
</evidence>
<feature type="transmembrane region" description="Helical" evidence="1">
    <location>
        <begin position="6"/>
        <end position="23"/>
    </location>
</feature>
<comment type="caution">
    <text evidence="2">The sequence shown here is derived from an EMBL/GenBank/DDBJ whole genome shotgun (WGS) entry which is preliminary data.</text>
</comment>
<evidence type="ECO:0008006" key="4">
    <source>
        <dbReference type="Google" id="ProtNLM"/>
    </source>
</evidence>
<dbReference type="EMBL" id="JBHUEM010000055">
    <property type="protein sequence ID" value="MFD1739634.1"/>
    <property type="molecule type" value="Genomic_DNA"/>
</dbReference>
<reference evidence="3" key="1">
    <citation type="journal article" date="2019" name="Int. J. Syst. Evol. Microbiol.">
        <title>The Global Catalogue of Microorganisms (GCM) 10K type strain sequencing project: providing services to taxonomists for standard genome sequencing and annotation.</title>
        <authorList>
            <consortium name="The Broad Institute Genomics Platform"/>
            <consortium name="The Broad Institute Genome Sequencing Center for Infectious Disease"/>
            <person name="Wu L."/>
            <person name="Ma J."/>
        </authorList>
    </citation>
    <scope>NUCLEOTIDE SEQUENCE [LARGE SCALE GENOMIC DNA]</scope>
    <source>
        <strain evidence="3">CCUG 49339</strain>
    </source>
</reference>
<organism evidence="2 3">
    <name type="scientific">Bacillus salitolerans</name>
    <dbReference type="NCBI Taxonomy" id="1437434"/>
    <lineage>
        <taxon>Bacteria</taxon>
        <taxon>Bacillati</taxon>
        <taxon>Bacillota</taxon>
        <taxon>Bacilli</taxon>
        <taxon>Bacillales</taxon>
        <taxon>Bacillaceae</taxon>
        <taxon>Bacillus</taxon>
    </lineage>
</organism>
<dbReference type="Proteomes" id="UP001597214">
    <property type="component" value="Unassembled WGS sequence"/>
</dbReference>
<name>A0ABW4LXP7_9BACI</name>
<keyword evidence="1" id="KW-0472">Membrane</keyword>
<dbReference type="RefSeq" id="WP_377930874.1">
    <property type="nucleotide sequence ID" value="NZ_JBHUEM010000055.1"/>
</dbReference>
<accession>A0ABW4LXP7</accession>
<evidence type="ECO:0000256" key="1">
    <source>
        <dbReference type="SAM" id="Phobius"/>
    </source>
</evidence>
<feature type="transmembrane region" description="Helical" evidence="1">
    <location>
        <begin position="50"/>
        <end position="70"/>
    </location>
</feature>
<keyword evidence="1" id="KW-1133">Transmembrane helix</keyword>
<keyword evidence="1" id="KW-0812">Transmembrane</keyword>
<protein>
    <recommendedName>
        <fullName evidence="4">L-lactate permease</fullName>
    </recommendedName>
</protein>